<evidence type="ECO:0000256" key="1">
    <source>
        <dbReference type="ARBA" id="ARBA00010021"/>
    </source>
</evidence>
<dbReference type="Pfam" id="PF01977">
    <property type="entry name" value="UbiD"/>
    <property type="match status" value="1"/>
</dbReference>
<evidence type="ECO:0000313" key="8">
    <source>
        <dbReference type="Proteomes" id="UP001245370"/>
    </source>
</evidence>
<dbReference type="GeneID" id="95764674"/>
<dbReference type="GO" id="GO:0016831">
    <property type="term" value="F:carboxy-lyase activity"/>
    <property type="evidence" value="ECO:0007669"/>
    <property type="project" value="InterPro"/>
</dbReference>
<proteinExistence type="inferred from homology"/>
<dbReference type="RefSeq" id="WP_229644904.1">
    <property type="nucleotide sequence ID" value="NZ_BSDO01000006.1"/>
</dbReference>
<dbReference type="PANTHER" id="PTHR30108">
    <property type="entry name" value="3-OCTAPRENYL-4-HYDROXYBENZOATE CARBOXY-LYASE-RELATED"/>
    <property type="match status" value="1"/>
</dbReference>
<evidence type="ECO:0000259" key="2">
    <source>
        <dbReference type="Pfam" id="PF01977"/>
    </source>
</evidence>
<feature type="domain" description="3-octaprenyl-4-hydroxybenzoate carboxy-lyase-like N-terminal" evidence="3">
    <location>
        <begin position="13"/>
        <end position="76"/>
    </location>
</feature>
<reference evidence="6 8" key="2">
    <citation type="submission" date="2023-07" db="EMBL/GenBank/DDBJ databases">
        <title>Genomic Encyclopedia of Type Strains, Phase IV (KMG-IV): sequencing the most valuable type-strain genomes for metagenomic binning, comparative biology and taxonomic classification.</title>
        <authorList>
            <person name="Goeker M."/>
        </authorList>
    </citation>
    <scope>NUCLEOTIDE SEQUENCE [LARGE SCALE GENOMIC DNA]</scope>
    <source>
        <strain evidence="6 8">DSM 338</strain>
    </source>
</reference>
<organism evidence="5 7">
    <name type="scientific">Xanthobacter flavus</name>
    <dbReference type="NCBI Taxonomy" id="281"/>
    <lineage>
        <taxon>Bacteria</taxon>
        <taxon>Pseudomonadati</taxon>
        <taxon>Pseudomonadota</taxon>
        <taxon>Alphaproteobacteria</taxon>
        <taxon>Hyphomicrobiales</taxon>
        <taxon>Xanthobacteraceae</taxon>
        <taxon>Xanthobacter</taxon>
    </lineage>
</organism>
<dbReference type="EMBL" id="BSDO01000006">
    <property type="protein sequence ID" value="GLI24225.1"/>
    <property type="molecule type" value="Genomic_DNA"/>
</dbReference>
<dbReference type="Gene3D" id="3.40.1670.10">
    <property type="entry name" value="UbiD C-terminal domain-like"/>
    <property type="match status" value="1"/>
</dbReference>
<reference evidence="5" key="1">
    <citation type="submission" date="2022-12" db="EMBL/GenBank/DDBJ databases">
        <title>Reference genome sequencing for broad-spectrum identification of bacterial and archaeal isolates by mass spectrometry.</title>
        <authorList>
            <person name="Sekiguchi Y."/>
            <person name="Tourlousse D.M."/>
        </authorList>
    </citation>
    <scope>NUCLEOTIDE SEQUENCE</scope>
    <source>
        <strain evidence="5">301</strain>
    </source>
</reference>
<dbReference type="AlphaFoldDB" id="A0A9W6FLC8"/>
<protein>
    <submittedName>
        <fullName evidence="6">2,5-furandicarboxylate decarboxylase 1</fullName>
    </submittedName>
</protein>
<evidence type="ECO:0000313" key="6">
    <source>
        <dbReference type="EMBL" id="MDR6335225.1"/>
    </source>
</evidence>
<dbReference type="Pfam" id="PF20696">
    <property type="entry name" value="UbiD_C"/>
    <property type="match status" value="1"/>
</dbReference>
<dbReference type="PANTHER" id="PTHR30108:SF21">
    <property type="entry name" value="4-HYDROXYBENZOATE DECARBOXYLASE"/>
    <property type="match status" value="1"/>
</dbReference>
<dbReference type="InterPro" id="IPR049383">
    <property type="entry name" value="UbiD-like_N"/>
</dbReference>
<evidence type="ECO:0000259" key="3">
    <source>
        <dbReference type="Pfam" id="PF20695"/>
    </source>
</evidence>
<keyword evidence="8" id="KW-1185">Reference proteome</keyword>
<dbReference type="Pfam" id="PF20695">
    <property type="entry name" value="UbiD_N"/>
    <property type="match status" value="1"/>
</dbReference>
<name>A0A9W6FLC8_XANFL</name>
<evidence type="ECO:0000313" key="5">
    <source>
        <dbReference type="EMBL" id="GLI24225.1"/>
    </source>
</evidence>
<feature type="domain" description="3-octaprenyl-4-hydroxybenzoate carboxy-lyase-like Rift-related" evidence="2">
    <location>
        <begin position="97"/>
        <end position="289"/>
    </location>
</feature>
<comment type="similarity">
    <text evidence="1">Belongs to the UbiD family.</text>
</comment>
<feature type="domain" description="3-octaprenyl-4-hydroxybenzoate carboxy-lyase-like C-terminal" evidence="4">
    <location>
        <begin position="297"/>
        <end position="422"/>
    </location>
</feature>
<dbReference type="InterPro" id="IPR048304">
    <property type="entry name" value="UbiD_Rift_dom"/>
</dbReference>
<dbReference type="Proteomes" id="UP001144397">
    <property type="component" value="Unassembled WGS sequence"/>
</dbReference>
<dbReference type="SUPFAM" id="SSF50475">
    <property type="entry name" value="FMN-binding split barrel"/>
    <property type="match status" value="1"/>
</dbReference>
<comment type="caution">
    <text evidence="5">The sequence shown here is derived from an EMBL/GenBank/DDBJ whole genome shotgun (WGS) entry which is preliminary data.</text>
</comment>
<dbReference type="SUPFAM" id="SSF143968">
    <property type="entry name" value="UbiD C-terminal domain-like"/>
    <property type="match status" value="1"/>
</dbReference>
<dbReference type="InterPro" id="IPR002830">
    <property type="entry name" value="UbiD"/>
</dbReference>
<dbReference type="InterPro" id="IPR049381">
    <property type="entry name" value="UbiD-like_C"/>
</dbReference>
<sequence length="534" mass="58335">MRHDTETFREFLGRLREQGELIDLHQPIDIRHIATLVDQSDKALFFHNVIGYDVPVVSGIIRSQKRAIMSLGCTAYPEIEMKLRAAIDRPVNPNIVNTSPTQEVVMEGDAVDLYKLPIPMSSIYDGGPMITAGVVIARDPEFGLNAGIYRFIVKEKNLTGIDIVTPNNMRLFAQRAYEAGRPCPISISIGTHPYEIMGSGFRAPLGVDEMAISGGLRGGPVDLAPCRTIDVPYIADAEIVLEAEILPHGWIYPEGRFGEFTRLMGGLHWNPIVRIKSVSMRKDAVYYALHMPWENTWLAAPTRYAAIRQALKTAGVQVKDINVTLGGCAFWHAVISIKKQPGEGKNALLAALSVMDLKHVVVVDDDIDVFNPMDVEWAIATRVQGDKDIMIVTGARGKPLDPSLPPTPPGVVPTTAKVGIDATISEGIPKERYERIAYAYADTAKIGDYVSGKADQPGAPASEEDVAALAEKIAQMIGEAPRYYTDIAEAFSDYNFAVIARALGHLHATERLWQDPKGAMCLRGSPFAAKPPGA</sequence>
<evidence type="ECO:0000313" key="7">
    <source>
        <dbReference type="Proteomes" id="UP001144397"/>
    </source>
</evidence>
<gene>
    <name evidence="6" type="ORF">GGQ86_003720</name>
    <name evidence="5" type="ORF">XFLAVUS301_38990</name>
</gene>
<dbReference type="GO" id="GO:0005737">
    <property type="term" value="C:cytoplasm"/>
    <property type="evidence" value="ECO:0007669"/>
    <property type="project" value="TreeGrafter"/>
</dbReference>
<dbReference type="Proteomes" id="UP001245370">
    <property type="component" value="Unassembled WGS sequence"/>
</dbReference>
<dbReference type="NCBIfam" id="TIGR00148">
    <property type="entry name" value="UbiD family decarboxylase"/>
    <property type="match status" value="1"/>
</dbReference>
<dbReference type="EMBL" id="JAVDPY010000007">
    <property type="protein sequence ID" value="MDR6335225.1"/>
    <property type="molecule type" value="Genomic_DNA"/>
</dbReference>
<accession>A0A9W6FLC8</accession>
<evidence type="ECO:0000259" key="4">
    <source>
        <dbReference type="Pfam" id="PF20696"/>
    </source>
</evidence>